<dbReference type="AlphaFoldDB" id="A0A504Y6N4"/>
<reference evidence="1 2" key="1">
    <citation type="submission" date="2019-04" db="EMBL/GenBank/DDBJ databases">
        <title>Annotation for the trematode Fasciola gigantica.</title>
        <authorList>
            <person name="Choi Y.-J."/>
        </authorList>
    </citation>
    <scope>NUCLEOTIDE SEQUENCE [LARGE SCALE GENOMIC DNA]</scope>
    <source>
        <strain evidence="1">Uganda_cow_1</strain>
    </source>
</reference>
<name>A0A504Y6N4_FASGI</name>
<proteinExistence type="predicted"/>
<dbReference type="EMBL" id="SUNJ01014295">
    <property type="protein sequence ID" value="TPP56593.1"/>
    <property type="molecule type" value="Genomic_DNA"/>
</dbReference>
<evidence type="ECO:0000313" key="2">
    <source>
        <dbReference type="Proteomes" id="UP000316759"/>
    </source>
</evidence>
<accession>A0A504Y6N4</accession>
<dbReference type="Proteomes" id="UP000316759">
    <property type="component" value="Unassembled WGS sequence"/>
</dbReference>
<sequence length="94" mass="11292">MKDLLKLLDRDQVIELRQHTDFLQNRVPWRNFVRLVDFTSDLLGELYEAKKIDAEFLASFLRNEVTQLEDKMSLLEYKWRNLLSPVVNLLKQVQ</sequence>
<comment type="caution">
    <text evidence="1">The sequence shown here is derived from an EMBL/GenBank/DDBJ whole genome shotgun (WGS) entry which is preliminary data.</text>
</comment>
<protein>
    <submittedName>
        <fullName evidence="1">Uncharacterized protein</fullName>
    </submittedName>
</protein>
<keyword evidence="2" id="KW-1185">Reference proteome</keyword>
<organism evidence="1 2">
    <name type="scientific">Fasciola gigantica</name>
    <name type="common">Giant liver fluke</name>
    <dbReference type="NCBI Taxonomy" id="46835"/>
    <lineage>
        <taxon>Eukaryota</taxon>
        <taxon>Metazoa</taxon>
        <taxon>Spiralia</taxon>
        <taxon>Lophotrochozoa</taxon>
        <taxon>Platyhelminthes</taxon>
        <taxon>Trematoda</taxon>
        <taxon>Digenea</taxon>
        <taxon>Plagiorchiida</taxon>
        <taxon>Echinostomata</taxon>
        <taxon>Echinostomatoidea</taxon>
        <taxon>Fasciolidae</taxon>
        <taxon>Fasciola</taxon>
    </lineage>
</organism>
<gene>
    <name evidence="1" type="ORF">FGIG_01373</name>
</gene>
<evidence type="ECO:0000313" key="1">
    <source>
        <dbReference type="EMBL" id="TPP56593.1"/>
    </source>
</evidence>